<evidence type="ECO:0000313" key="11">
    <source>
        <dbReference type="EMBL" id="CAD6194059.1"/>
    </source>
</evidence>
<dbReference type="SUPFAM" id="SSF52833">
    <property type="entry name" value="Thioredoxin-like"/>
    <property type="match status" value="1"/>
</dbReference>
<dbReference type="InterPro" id="IPR000889">
    <property type="entry name" value="Glutathione_peroxidase"/>
</dbReference>
<evidence type="ECO:0000256" key="3">
    <source>
        <dbReference type="ARBA" id="ARBA00006926"/>
    </source>
</evidence>
<dbReference type="GO" id="GO:0005737">
    <property type="term" value="C:cytoplasm"/>
    <property type="evidence" value="ECO:0007669"/>
    <property type="project" value="UniProtKB-SubCell"/>
</dbReference>
<dbReference type="InterPro" id="IPR013766">
    <property type="entry name" value="Thioredoxin_domain"/>
</dbReference>
<organism evidence="11 12">
    <name type="scientific">Caenorhabditis auriculariae</name>
    <dbReference type="NCBI Taxonomy" id="2777116"/>
    <lineage>
        <taxon>Eukaryota</taxon>
        <taxon>Metazoa</taxon>
        <taxon>Ecdysozoa</taxon>
        <taxon>Nematoda</taxon>
        <taxon>Chromadorea</taxon>
        <taxon>Rhabditida</taxon>
        <taxon>Rhabditina</taxon>
        <taxon>Rhabditomorpha</taxon>
        <taxon>Rhabditoidea</taxon>
        <taxon>Rhabditidae</taxon>
        <taxon>Peloderinae</taxon>
        <taxon>Caenorhabditis</taxon>
    </lineage>
</organism>
<dbReference type="PROSITE" id="PS00460">
    <property type="entry name" value="GLUTATHIONE_PEROXID_1"/>
    <property type="match status" value="1"/>
</dbReference>
<dbReference type="InterPro" id="IPR036249">
    <property type="entry name" value="Thioredoxin-like_sf"/>
</dbReference>
<reference evidence="11" key="1">
    <citation type="submission" date="2020-10" db="EMBL/GenBank/DDBJ databases">
        <authorList>
            <person name="Kikuchi T."/>
        </authorList>
    </citation>
    <scope>NUCLEOTIDE SEQUENCE</scope>
    <source>
        <strain evidence="11">NKZ352</strain>
    </source>
</reference>
<dbReference type="Proteomes" id="UP000835052">
    <property type="component" value="Unassembled WGS sequence"/>
</dbReference>
<dbReference type="PANTHER" id="PTHR11592:SF134">
    <property type="entry name" value="PHOSPHOLIPID HYDROPEROXIDE GLUTATHIONE PEROXIDASE"/>
    <property type="match status" value="1"/>
</dbReference>
<dbReference type="Gene3D" id="3.40.30.10">
    <property type="entry name" value="Glutaredoxin"/>
    <property type="match status" value="1"/>
</dbReference>
<sequence length="729" mass="82628">MLAARRFIHKTISAMTAASVYDFKMKDADGKEVGLDKYKGKVLIIVNVASQCGLTNSNYTQFKELLDKYKSEGLEIAAFPCNQFGNQEPSCEIDIKSFVNDKFKFEPDLFSKIDVNGDKADPLYKFLKSQKGGTLIDAIKWNFTKFLVDRDGNVIKRFGPTTEPKDMLKDIEAALKSPAKIGSKFALIETSSGEDVRMESVIEQEMRKLNSGSNCMPLRFWLELVNCMLAKKCISNPRKVSEFVVDSLQELLSQGRPPIVLGNLVELLSHVLPEREISDWAEVTDWAVETLNTPSSSLFLLKGVVNYLKKMAANGDSSHVSRVVDICCQRMTQVTPPPMAYVNLLTEFLKDYAVGGFFNLETSQKVVNSIQRYKRKINDSMLEILVETIRKYPAIELNFWPENWENESNRIESFVLFFASDLLSDQEAPYVAEVVSSKFMTALFFSSLISKLDEKALEKYLDVILNNTPSIKESDYGYELLVSELDKRSLPFAAHFLRKSPRKLWKNKNILKNLKTRHGEEVLEQFDMNDLKLKIADFVSKCLESSEWEEKDTGLEIGSIFSCFLPSRETLLEFVKDNQSPYVQQTAMKTLRDHFGGVPIEAAKEILLTSSEPTAREEAMKSLAECDALEEDDVIEILSTCLEEDNHFLKFKAVEVAERLLNGKFRNSEHLKALLLEKTNDAEVGNVVRGILGMSSLEVVQMETPLQIITQMVDSLTLRRPADDTMDCY</sequence>
<dbReference type="PROSITE" id="PS51355">
    <property type="entry name" value="GLUTATHIONE_PEROXID_3"/>
    <property type="match status" value="1"/>
</dbReference>
<keyword evidence="7 9" id="KW-0560">Oxidoreductase</keyword>
<protein>
    <recommendedName>
        <fullName evidence="4 9">Glutathione peroxidase</fullName>
    </recommendedName>
</protein>
<dbReference type="InterPro" id="IPR011989">
    <property type="entry name" value="ARM-like"/>
</dbReference>
<gene>
    <name evidence="11" type="ORF">CAUJ_LOCUS9978</name>
</gene>
<accession>A0A8S1HE18</accession>
<dbReference type="PROSITE" id="PS51352">
    <property type="entry name" value="THIOREDOXIN_2"/>
    <property type="match status" value="1"/>
</dbReference>
<dbReference type="GO" id="GO:0004602">
    <property type="term" value="F:glutathione peroxidase activity"/>
    <property type="evidence" value="ECO:0007669"/>
    <property type="project" value="UniProtKB-EC"/>
</dbReference>
<evidence type="ECO:0000256" key="6">
    <source>
        <dbReference type="ARBA" id="ARBA00022559"/>
    </source>
</evidence>
<comment type="similarity">
    <text evidence="3 9">Belongs to the glutathione peroxidase family.</text>
</comment>
<comment type="subcellular location">
    <subcellularLocation>
        <location evidence="2">Cytoplasm</location>
    </subcellularLocation>
</comment>
<dbReference type="InterPro" id="IPR016024">
    <property type="entry name" value="ARM-type_fold"/>
</dbReference>
<dbReference type="PANTHER" id="PTHR11592">
    <property type="entry name" value="GLUTATHIONE PEROXIDASE"/>
    <property type="match status" value="1"/>
</dbReference>
<evidence type="ECO:0000256" key="5">
    <source>
        <dbReference type="ARBA" id="ARBA00022490"/>
    </source>
</evidence>
<comment type="caution">
    <text evidence="11">The sequence shown here is derived from an EMBL/GenBank/DDBJ whole genome shotgun (WGS) entry which is preliminary data.</text>
</comment>
<evidence type="ECO:0000256" key="2">
    <source>
        <dbReference type="ARBA" id="ARBA00004496"/>
    </source>
</evidence>
<keyword evidence="5" id="KW-0963">Cytoplasm</keyword>
<dbReference type="CDD" id="cd00340">
    <property type="entry name" value="GSH_Peroxidase"/>
    <property type="match status" value="1"/>
</dbReference>
<evidence type="ECO:0000259" key="10">
    <source>
        <dbReference type="PROSITE" id="PS51352"/>
    </source>
</evidence>
<keyword evidence="12" id="KW-1185">Reference proteome</keyword>
<evidence type="ECO:0000256" key="7">
    <source>
        <dbReference type="ARBA" id="ARBA00023002"/>
    </source>
</evidence>
<dbReference type="PRINTS" id="PR01011">
    <property type="entry name" value="GLUTPROXDASE"/>
</dbReference>
<comment type="catalytic activity">
    <reaction evidence="1">
        <text>2 glutathione + H2O2 = glutathione disulfide + 2 H2O</text>
        <dbReference type="Rhea" id="RHEA:16833"/>
        <dbReference type="ChEBI" id="CHEBI:15377"/>
        <dbReference type="ChEBI" id="CHEBI:16240"/>
        <dbReference type="ChEBI" id="CHEBI:57925"/>
        <dbReference type="ChEBI" id="CHEBI:58297"/>
        <dbReference type="EC" id="1.11.1.9"/>
    </reaction>
</comment>
<proteinExistence type="inferred from homology"/>
<evidence type="ECO:0000256" key="9">
    <source>
        <dbReference type="RuleBase" id="RU000499"/>
    </source>
</evidence>
<feature type="domain" description="Thioredoxin" evidence="10">
    <location>
        <begin position="14"/>
        <end position="176"/>
    </location>
</feature>
<dbReference type="AlphaFoldDB" id="A0A8S1HE18"/>
<comment type="function">
    <text evidence="8">May constitute a glutathione peroxidase-like protective system against oxidative stresses.</text>
</comment>
<name>A0A8S1HE18_9PELO</name>
<dbReference type="EMBL" id="CAJGYM010000040">
    <property type="protein sequence ID" value="CAD6194059.1"/>
    <property type="molecule type" value="Genomic_DNA"/>
</dbReference>
<dbReference type="Gene3D" id="1.25.10.10">
    <property type="entry name" value="Leucine-rich Repeat Variant"/>
    <property type="match status" value="1"/>
</dbReference>
<dbReference type="GO" id="GO:0006979">
    <property type="term" value="P:response to oxidative stress"/>
    <property type="evidence" value="ECO:0007669"/>
    <property type="project" value="InterPro"/>
</dbReference>
<evidence type="ECO:0000313" key="12">
    <source>
        <dbReference type="Proteomes" id="UP000835052"/>
    </source>
</evidence>
<dbReference type="FunFam" id="3.40.30.10:FF:000270">
    <property type="entry name" value="Glutathione peroxidase"/>
    <property type="match status" value="1"/>
</dbReference>
<keyword evidence="6 9" id="KW-0575">Peroxidase</keyword>
<dbReference type="OrthoDB" id="446890at2759"/>
<evidence type="ECO:0000256" key="8">
    <source>
        <dbReference type="ARBA" id="ARBA00054853"/>
    </source>
</evidence>
<evidence type="ECO:0000256" key="1">
    <source>
        <dbReference type="ARBA" id="ARBA00000217"/>
    </source>
</evidence>
<dbReference type="SUPFAM" id="SSF48371">
    <property type="entry name" value="ARM repeat"/>
    <property type="match status" value="1"/>
</dbReference>
<dbReference type="InterPro" id="IPR029759">
    <property type="entry name" value="GPX_AS"/>
</dbReference>
<evidence type="ECO:0000256" key="4">
    <source>
        <dbReference type="ARBA" id="ARBA00012310"/>
    </source>
</evidence>
<dbReference type="Pfam" id="PF00255">
    <property type="entry name" value="GSHPx"/>
    <property type="match status" value="1"/>
</dbReference>